<evidence type="ECO:0008006" key="2">
    <source>
        <dbReference type="Google" id="ProtNLM"/>
    </source>
</evidence>
<sequence length="48" mass="5431">MIDKNKIKNDDVIKVSIDVTNSGKIEGKEIVQLYIQDIESSIEKGRIL</sequence>
<name>X1I2C5_9ZZZZ</name>
<dbReference type="EMBL" id="BARU01026357">
    <property type="protein sequence ID" value="GAH75872.1"/>
    <property type="molecule type" value="Genomic_DNA"/>
</dbReference>
<proteinExistence type="predicted"/>
<accession>X1I2C5</accession>
<dbReference type="InterPro" id="IPR013783">
    <property type="entry name" value="Ig-like_fold"/>
</dbReference>
<gene>
    <name evidence="1" type="ORF">S03H2_42351</name>
</gene>
<dbReference type="Gene3D" id="2.60.40.10">
    <property type="entry name" value="Immunoglobulins"/>
    <property type="match status" value="1"/>
</dbReference>
<organism evidence="1">
    <name type="scientific">marine sediment metagenome</name>
    <dbReference type="NCBI Taxonomy" id="412755"/>
    <lineage>
        <taxon>unclassified sequences</taxon>
        <taxon>metagenomes</taxon>
        <taxon>ecological metagenomes</taxon>
    </lineage>
</organism>
<reference evidence="1" key="1">
    <citation type="journal article" date="2014" name="Front. Microbiol.">
        <title>High frequency of phylogenetically diverse reductive dehalogenase-homologous genes in deep subseafloor sedimentary metagenomes.</title>
        <authorList>
            <person name="Kawai M."/>
            <person name="Futagami T."/>
            <person name="Toyoda A."/>
            <person name="Takaki Y."/>
            <person name="Nishi S."/>
            <person name="Hori S."/>
            <person name="Arai W."/>
            <person name="Tsubouchi T."/>
            <person name="Morono Y."/>
            <person name="Uchiyama I."/>
            <person name="Ito T."/>
            <person name="Fujiyama A."/>
            <person name="Inagaki F."/>
            <person name="Takami H."/>
        </authorList>
    </citation>
    <scope>NUCLEOTIDE SEQUENCE</scope>
    <source>
        <strain evidence="1">Expedition CK06-06</strain>
    </source>
</reference>
<protein>
    <recommendedName>
        <fullName evidence="2">Fibronectin type III-like domain-containing protein</fullName>
    </recommendedName>
</protein>
<comment type="caution">
    <text evidence="1">The sequence shown here is derived from an EMBL/GenBank/DDBJ whole genome shotgun (WGS) entry which is preliminary data.</text>
</comment>
<dbReference type="AlphaFoldDB" id="X1I2C5"/>
<feature type="non-terminal residue" evidence="1">
    <location>
        <position position="48"/>
    </location>
</feature>
<evidence type="ECO:0000313" key="1">
    <source>
        <dbReference type="EMBL" id="GAH75872.1"/>
    </source>
</evidence>